<keyword evidence="4" id="KW-1185">Reference proteome</keyword>
<feature type="chain" id="PRO_5047539666" evidence="1">
    <location>
        <begin position="20"/>
        <end position="254"/>
    </location>
</feature>
<evidence type="ECO:0000313" key="4">
    <source>
        <dbReference type="Proteomes" id="UP001596023"/>
    </source>
</evidence>
<keyword evidence="1" id="KW-0732">Signal</keyword>
<reference evidence="4" key="1">
    <citation type="journal article" date="2019" name="Int. J. Syst. Evol. Microbiol.">
        <title>The Global Catalogue of Microorganisms (GCM) 10K type strain sequencing project: providing services to taxonomists for standard genome sequencing and annotation.</title>
        <authorList>
            <consortium name="The Broad Institute Genomics Platform"/>
            <consortium name="The Broad Institute Genome Sequencing Center for Infectious Disease"/>
            <person name="Wu L."/>
            <person name="Ma J."/>
        </authorList>
    </citation>
    <scope>NUCLEOTIDE SEQUENCE [LARGE SCALE GENOMIC DNA]</scope>
    <source>
        <strain evidence="4">CCUG 66188</strain>
    </source>
</reference>
<evidence type="ECO:0000256" key="1">
    <source>
        <dbReference type="SAM" id="SignalP"/>
    </source>
</evidence>
<dbReference type="SUPFAM" id="SSF56219">
    <property type="entry name" value="DNase I-like"/>
    <property type="match status" value="1"/>
</dbReference>
<dbReference type="Gene3D" id="3.60.10.10">
    <property type="entry name" value="Endonuclease/exonuclease/phosphatase"/>
    <property type="match status" value="1"/>
</dbReference>
<sequence length="254" mass="28527">MKKLFLACFFMAFTSSLFAQKEQYPHERDAFRVMSYNIRNARGMDNITNYQRIADIIESVSPDVLAIQELDSVTRRSNGIDVLGKLSNLTGMHAVYGAAISFQGGKYGVGILSKRSPLSSRNIPLPGKEEQRTLLIAEFENYIVFATHLSLTKEDRKSSIEIINQQAKAYGKPVFLIGDLNAEPDSEEIKLLSSEWKILNNVEYMTFPSVSPDRVIDYIMGYTAIGSTYPVYHAKVLDDSIASDHRPLFIDIAP</sequence>
<dbReference type="EMBL" id="JBHSGN010000077">
    <property type="protein sequence ID" value="MFC4674623.1"/>
    <property type="molecule type" value="Genomic_DNA"/>
</dbReference>
<evidence type="ECO:0000259" key="2">
    <source>
        <dbReference type="Pfam" id="PF03372"/>
    </source>
</evidence>
<protein>
    <submittedName>
        <fullName evidence="3">Endonuclease/exonuclease/phosphatase family protein</fullName>
    </submittedName>
</protein>
<dbReference type="GO" id="GO:0004519">
    <property type="term" value="F:endonuclease activity"/>
    <property type="evidence" value="ECO:0007669"/>
    <property type="project" value="UniProtKB-KW"/>
</dbReference>
<gene>
    <name evidence="3" type="ORF">ACFO6W_13040</name>
</gene>
<proteinExistence type="predicted"/>
<name>A0ABV9KX86_9BACT</name>
<dbReference type="InterPro" id="IPR005135">
    <property type="entry name" value="Endo/exonuclease/phosphatase"/>
</dbReference>
<organism evidence="3 4">
    <name type="scientific">Dysgonomonas termitidis</name>
    <dbReference type="NCBI Taxonomy" id="1516126"/>
    <lineage>
        <taxon>Bacteria</taxon>
        <taxon>Pseudomonadati</taxon>
        <taxon>Bacteroidota</taxon>
        <taxon>Bacteroidia</taxon>
        <taxon>Bacteroidales</taxon>
        <taxon>Dysgonomonadaceae</taxon>
        <taxon>Dysgonomonas</taxon>
    </lineage>
</organism>
<dbReference type="InterPro" id="IPR051916">
    <property type="entry name" value="GPI-anchor_lipid_remodeler"/>
</dbReference>
<comment type="caution">
    <text evidence="3">The sequence shown here is derived from an EMBL/GenBank/DDBJ whole genome shotgun (WGS) entry which is preliminary data.</text>
</comment>
<feature type="signal peptide" evidence="1">
    <location>
        <begin position="1"/>
        <end position="19"/>
    </location>
</feature>
<dbReference type="InterPro" id="IPR036691">
    <property type="entry name" value="Endo/exonu/phosph_ase_sf"/>
</dbReference>
<feature type="domain" description="Endonuclease/exonuclease/phosphatase" evidence="2">
    <location>
        <begin position="34"/>
        <end position="245"/>
    </location>
</feature>
<dbReference type="PANTHER" id="PTHR14859">
    <property type="entry name" value="CALCOFLUOR WHITE HYPERSENSITIVE PROTEIN PRECURSOR"/>
    <property type="match status" value="1"/>
</dbReference>
<dbReference type="Proteomes" id="UP001596023">
    <property type="component" value="Unassembled WGS sequence"/>
</dbReference>
<keyword evidence="3" id="KW-0540">Nuclease</keyword>
<accession>A0ABV9KX86</accession>
<dbReference type="RefSeq" id="WP_379997098.1">
    <property type="nucleotide sequence ID" value="NZ_JBHSGN010000077.1"/>
</dbReference>
<keyword evidence="3" id="KW-0255">Endonuclease</keyword>
<dbReference type="PANTHER" id="PTHR14859:SF15">
    <property type="entry name" value="ENDONUCLEASE_EXONUCLEASE_PHOSPHATASE DOMAIN-CONTAINING PROTEIN"/>
    <property type="match status" value="1"/>
</dbReference>
<keyword evidence="3" id="KW-0378">Hydrolase</keyword>
<dbReference type="Pfam" id="PF03372">
    <property type="entry name" value="Exo_endo_phos"/>
    <property type="match status" value="1"/>
</dbReference>
<evidence type="ECO:0000313" key="3">
    <source>
        <dbReference type="EMBL" id="MFC4674623.1"/>
    </source>
</evidence>